<evidence type="ECO:0000313" key="2">
    <source>
        <dbReference type="EMBL" id="SFV89616.1"/>
    </source>
</evidence>
<keyword evidence="1" id="KW-0812">Transmembrane</keyword>
<keyword evidence="1" id="KW-1133">Transmembrane helix</keyword>
<accession>A0A1W1E784</accession>
<feature type="transmembrane region" description="Helical" evidence="1">
    <location>
        <begin position="53"/>
        <end position="74"/>
    </location>
</feature>
<organism evidence="2">
    <name type="scientific">hydrothermal vent metagenome</name>
    <dbReference type="NCBI Taxonomy" id="652676"/>
    <lineage>
        <taxon>unclassified sequences</taxon>
        <taxon>metagenomes</taxon>
        <taxon>ecological metagenomes</taxon>
    </lineage>
</organism>
<proteinExistence type="predicted"/>
<feature type="transmembrane region" description="Helical" evidence="1">
    <location>
        <begin position="109"/>
        <end position="136"/>
    </location>
</feature>
<dbReference type="AlphaFoldDB" id="A0A1W1E784"/>
<keyword evidence="1" id="KW-0472">Membrane</keyword>
<name>A0A1W1E784_9ZZZZ</name>
<reference evidence="2" key="1">
    <citation type="submission" date="2016-10" db="EMBL/GenBank/DDBJ databases">
        <authorList>
            <person name="de Groot N.N."/>
        </authorList>
    </citation>
    <scope>NUCLEOTIDE SEQUENCE</scope>
</reference>
<feature type="transmembrane region" description="Helical" evidence="1">
    <location>
        <begin position="26"/>
        <end position="44"/>
    </location>
</feature>
<protein>
    <submittedName>
        <fullName evidence="2">Uncharacterized protein</fullName>
    </submittedName>
</protein>
<gene>
    <name evidence="2" type="ORF">MNB_SUP05-SYMBIONT-5-239</name>
</gene>
<evidence type="ECO:0000256" key="1">
    <source>
        <dbReference type="SAM" id="Phobius"/>
    </source>
</evidence>
<dbReference type="EMBL" id="FPHZ01000246">
    <property type="protein sequence ID" value="SFV89616.1"/>
    <property type="molecule type" value="Genomic_DNA"/>
</dbReference>
<sequence length="140" mass="16246">MDDKEQVIKHLEITQGVVNRLAGNSFSIKSWSMAILAAAIFFIARSNGSHSEYLILVFLIPIVGFWLLDGYFLWQERLFRGVYDDVRQQEKTDFKMDIPTQFKKDNNKLINSVCSLTLGVFYIFEMVFIVAVFFMLRGTE</sequence>